<keyword evidence="2" id="KW-1185">Reference proteome</keyword>
<name>A0A822XMQ1_NELNU</name>
<reference evidence="1 2" key="1">
    <citation type="journal article" date="2020" name="Mol. Biol. Evol.">
        <title>Distinct Expression and Methylation Patterns for Genes with Different Fates following a Single Whole-Genome Duplication in Flowering Plants.</title>
        <authorList>
            <person name="Shi T."/>
            <person name="Rahmani R.S."/>
            <person name="Gugger P.F."/>
            <person name="Wang M."/>
            <person name="Li H."/>
            <person name="Zhang Y."/>
            <person name="Li Z."/>
            <person name="Wang Q."/>
            <person name="Van de Peer Y."/>
            <person name="Marchal K."/>
            <person name="Chen J."/>
        </authorList>
    </citation>
    <scope>NUCLEOTIDE SEQUENCE [LARGE SCALE GENOMIC DNA]</scope>
    <source>
        <tissue evidence="1">Leaf</tissue>
    </source>
</reference>
<sequence length="55" mass="6045">MELLIGDATLKVNLSPAHILPLEWGIVLDESFSSMAPFLPTNQSVPQGLPREENK</sequence>
<gene>
    <name evidence="1" type="ORF">HUJ06_021944</name>
</gene>
<organism evidence="1 2">
    <name type="scientific">Nelumbo nucifera</name>
    <name type="common">Sacred lotus</name>
    <dbReference type="NCBI Taxonomy" id="4432"/>
    <lineage>
        <taxon>Eukaryota</taxon>
        <taxon>Viridiplantae</taxon>
        <taxon>Streptophyta</taxon>
        <taxon>Embryophyta</taxon>
        <taxon>Tracheophyta</taxon>
        <taxon>Spermatophyta</taxon>
        <taxon>Magnoliopsida</taxon>
        <taxon>Proteales</taxon>
        <taxon>Nelumbonaceae</taxon>
        <taxon>Nelumbo</taxon>
    </lineage>
</organism>
<proteinExistence type="predicted"/>
<dbReference type="EMBL" id="DUZY01000001">
    <property type="protein sequence ID" value="DAD20481.1"/>
    <property type="molecule type" value="Genomic_DNA"/>
</dbReference>
<evidence type="ECO:0000313" key="1">
    <source>
        <dbReference type="EMBL" id="DAD20481.1"/>
    </source>
</evidence>
<protein>
    <submittedName>
        <fullName evidence="1">Uncharacterized protein</fullName>
    </submittedName>
</protein>
<dbReference type="Proteomes" id="UP000607653">
    <property type="component" value="Unassembled WGS sequence"/>
</dbReference>
<dbReference type="AlphaFoldDB" id="A0A822XMQ1"/>
<comment type="caution">
    <text evidence="1">The sequence shown here is derived from an EMBL/GenBank/DDBJ whole genome shotgun (WGS) entry which is preliminary data.</text>
</comment>
<evidence type="ECO:0000313" key="2">
    <source>
        <dbReference type="Proteomes" id="UP000607653"/>
    </source>
</evidence>
<accession>A0A822XMQ1</accession>